<name>H8ZAR4_NEMA1</name>
<dbReference type="Proteomes" id="UP000005622">
    <property type="component" value="Unassembled WGS sequence"/>
</dbReference>
<dbReference type="AlphaFoldDB" id="H8ZAR4"/>
<evidence type="ECO:0000313" key="1">
    <source>
        <dbReference type="EMBL" id="EHY65967.1"/>
    </source>
</evidence>
<gene>
    <name evidence="1" type="ORF">NERG_00663</name>
</gene>
<protein>
    <submittedName>
        <fullName evidence="1">Uncharacterized protein</fullName>
    </submittedName>
</protein>
<proteinExistence type="predicted"/>
<accession>H8ZAR4</accession>
<dbReference type="HOGENOM" id="CLU_535376_0_0_1"/>
<dbReference type="EMBL" id="JH604634">
    <property type="protein sequence ID" value="EHY65967.1"/>
    <property type="molecule type" value="Genomic_DNA"/>
</dbReference>
<organism evidence="1">
    <name type="scientific">Nematocida ausubeli (strain ATCC PRA-371 / ERTm2)</name>
    <name type="common">Nematode killer fungus</name>
    <dbReference type="NCBI Taxonomy" id="1913371"/>
    <lineage>
        <taxon>Eukaryota</taxon>
        <taxon>Fungi</taxon>
        <taxon>Fungi incertae sedis</taxon>
        <taxon>Microsporidia</taxon>
        <taxon>Nematocida</taxon>
    </lineage>
</organism>
<sequence>MAGIERTIEILQETDSPADIHNFIQTQLDSIVDYVLLEAYTEGPKTTKLGALDFIKNALFQKHMVNSLCTEKYIFGLRSIRKNGHAKKVSDGVVSMCYEIYTDGMKLLLESAPACVLEIISKKTGLCYFEEILKSSDCNGIVEMFPCFFSLSEHNFIQWIKFLSDRNCISLILKFFTRLKKAQKDLQNLSKFLYLFVSFTGNVFRDSVYMNATGKHYSYFYKEIEKRVLPLFDVIFVESDAINRLACLEVLREMIRVIEYIPNNSAILVSLYKYLVHSEILKELAQGNHQPGVAVRIVYLINTISLTIRFKSPHTLSFLRTTNILSHIAEYLHGTSTHTITNEVCLLINELIYVDKIFYIDEIVEFCQAIRLKTFKQVIQIYSTSQKKHSPHASIIDCITPVISILYKLYYICLYESSNRSKEMKTQSRRFVVIDETSKPYRILQELEFLQDEQAYWYITTRVLEHGKRLSLEHSRSLPERLPNSEQFARYFCEYTAAILPAYPPWLFQ</sequence>
<reference evidence="1" key="1">
    <citation type="submission" date="2011-03" db="EMBL/GenBank/DDBJ databases">
        <title>The Genome Sequence of Nematocida sp1 strain ERTm2.</title>
        <authorList>
            <consortium name="The Broad Institute Genome Sequencing Platform"/>
            <consortium name="The Broad Institute Genome Sequencing Center for Infectious Disease"/>
            <person name="Cuomo C."/>
            <person name="Troemel E."/>
            <person name="Young S.K."/>
            <person name="Zeng Q."/>
            <person name="Gargeya S."/>
            <person name="Fitzgerald M."/>
            <person name="Haas B."/>
            <person name="Abouelleil A."/>
            <person name="Alvarado L."/>
            <person name="Arachchi H.M."/>
            <person name="Berlin A."/>
            <person name="Brown A."/>
            <person name="Chapman S.B."/>
            <person name="Chen Z."/>
            <person name="Dunbar C."/>
            <person name="Freedman E."/>
            <person name="Gearin G."/>
            <person name="Gellesch M."/>
            <person name="Goldberg J."/>
            <person name="Griggs A."/>
            <person name="Gujja S."/>
            <person name="Heilman E.R."/>
            <person name="Heiman D."/>
            <person name="Howarth C."/>
            <person name="Larson L."/>
            <person name="Lui A."/>
            <person name="MacDonald P.J.P."/>
            <person name="Mehta T."/>
            <person name="Montmayeur A."/>
            <person name="Murphy C."/>
            <person name="Neiman D."/>
            <person name="Pearson M."/>
            <person name="Priest M."/>
            <person name="Roberts A."/>
            <person name="Saif S."/>
            <person name="Shea T."/>
            <person name="Shenoy N."/>
            <person name="Sisk P."/>
            <person name="Stolte C."/>
            <person name="Sykes S."/>
            <person name="White J."/>
            <person name="Yandava C."/>
            <person name="Wortman J."/>
            <person name="Nusbaum C."/>
            <person name="Birren B."/>
        </authorList>
    </citation>
    <scope>NUCLEOTIDE SEQUENCE</scope>
    <source>
        <strain evidence="1">ERTm2</strain>
    </source>
</reference>